<accession>A0A0E0NZF3</accession>
<dbReference type="HOGENOM" id="CLU_1858538_0_0_1"/>
<reference evidence="3" key="1">
    <citation type="submission" date="2013-06" db="EMBL/GenBank/DDBJ databases">
        <authorList>
            <person name="Zhao Q."/>
        </authorList>
    </citation>
    <scope>NUCLEOTIDE SEQUENCE</scope>
    <source>
        <strain evidence="3">cv. W1943</strain>
    </source>
</reference>
<organism evidence="2 3">
    <name type="scientific">Oryza rufipogon</name>
    <name type="common">Brownbeard rice</name>
    <name type="synonym">Asian wild rice</name>
    <dbReference type="NCBI Taxonomy" id="4529"/>
    <lineage>
        <taxon>Eukaryota</taxon>
        <taxon>Viridiplantae</taxon>
        <taxon>Streptophyta</taxon>
        <taxon>Embryophyta</taxon>
        <taxon>Tracheophyta</taxon>
        <taxon>Spermatophyta</taxon>
        <taxon>Magnoliopsida</taxon>
        <taxon>Liliopsida</taxon>
        <taxon>Poales</taxon>
        <taxon>Poaceae</taxon>
        <taxon>BOP clade</taxon>
        <taxon>Oryzoideae</taxon>
        <taxon>Oryzeae</taxon>
        <taxon>Oryzinae</taxon>
        <taxon>Oryza</taxon>
    </lineage>
</organism>
<dbReference type="EnsemblPlants" id="ORUFI03G30410.1">
    <property type="protein sequence ID" value="ORUFI03G30410.1"/>
    <property type="gene ID" value="ORUFI03G30410"/>
</dbReference>
<name>A0A0E0NZF3_ORYRU</name>
<dbReference type="Proteomes" id="UP000008022">
    <property type="component" value="Unassembled WGS sequence"/>
</dbReference>
<reference evidence="2" key="2">
    <citation type="submission" date="2015-06" db="UniProtKB">
        <authorList>
            <consortium name="EnsemblPlants"/>
        </authorList>
    </citation>
    <scope>IDENTIFICATION</scope>
</reference>
<feature type="compositionally biased region" description="Pro residues" evidence="1">
    <location>
        <begin position="106"/>
        <end position="126"/>
    </location>
</feature>
<protein>
    <submittedName>
        <fullName evidence="2">Uncharacterized protein</fullName>
    </submittedName>
</protein>
<feature type="compositionally biased region" description="Basic and acidic residues" evidence="1">
    <location>
        <begin position="56"/>
        <end position="76"/>
    </location>
</feature>
<evidence type="ECO:0000313" key="3">
    <source>
        <dbReference type="Proteomes" id="UP000008022"/>
    </source>
</evidence>
<sequence>MRQPHRPAGGPGKRWAKWATARAGAASRRSRPMMGRRAAGEEGHTGRRRSTSTIWRTEREEWGEGRAEADGADVERDGESAAAIAVIVHGVGEAAAAPPVACLPAAEPPPPLPPRPVGFLPNPPAGLPTQTRRGERER</sequence>
<feature type="region of interest" description="Disordered" evidence="1">
    <location>
        <begin position="1"/>
        <end position="76"/>
    </location>
</feature>
<dbReference type="AlphaFoldDB" id="A0A0E0NZF3"/>
<dbReference type="Gramene" id="ORUFI03G30410.1">
    <property type="protein sequence ID" value="ORUFI03G30410.1"/>
    <property type="gene ID" value="ORUFI03G30410"/>
</dbReference>
<proteinExistence type="predicted"/>
<feature type="region of interest" description="Disordered" evidence="1">
    <location>
        <begin position="106"/>
        <end position="138"/>
    </location>
</feature>
<feature type="compositionally biased region" description="Low complexity" evidence="1">
    <location>
        <begin position="17"/>
        <end position="27"/>
    </location>
</feature>
<evidence type="ECO:0000313" key="2">
    <source>
        <dbReference type="EnsemblPlants" id="ORUFI03G30410.1"/>
    </source>
</evidence>
<evidence type="ECO:0000256" key="1">
    <source>
        <dbReference type="SAM" id="MobiDB-lite"/>
    </source>
</evidence>
<keyword evidence="3" id="KW-1185">Reference proteome</keyword>